<evidence type="ECO:0000313" key="2">
    <source>
        <dbReference type="Proteomes" id="UP000613002"/>
    </source>
</evidence>
<dbReference type="EMBL" id="JACICZ010000009">
    <property type="protein sequence ID" value="MBB3869494.1"/>
    <property type="molecule type" value="Genomic_DNA"/>
</dbReference>
<accession>A0A6G9J518</accession>
<keyword evidence="2" id="KW-1185">Reference proteome</keyword>
<gene>
    <name evidence="1" type="ORF">HNR78_002391</name>
</gene>
<comment type="caution">
    <text evidence="1">The sequence shown here is derived from an EMBL/GenBank/DDBJ whole genome shotgun (WGS) entry which is preliminary data.</text>
</comment>
<protein>
    <submittedName>
        <fullName evidence="1">Uncharacterized protein</fullName>
    </submittedName>
</protein>
<reference evidence="1 2" key="1">
    <citation type="submission" date="2020-08" db="EMBL/GenBank/DDBJ databases">
        <title>Genomic Encyclopedia of Type Strains, Phase IV (KMG-IV): sequencing the most valuable type-strain genomes for metagenomic binning, comparative biology and taxonomic classification.</title>
        <authorList>
            <person name="Goeker M."/>
        </authorList>
    </citation>
    <scope>NUCLEOTIDE SEQUENCE [LARGE SCALE GENOMIC DNA]</scope>
    <source>
        <strain evidence="1 2">DSM 14590</strain>
    </source>
</reference>
<organism evidence="1 2">
    <name type="scientific">Parageobacillus toebii NBRC 107807</name>
    <dbReference type="NCBI Taxonomy" id="1223503"/>
    <lineage>
        <taxon>Bacteria</taxon>
        <taxon>Bacillati</taxon>
        <taxon>Bacillota</taxon>
        <taxon>Bacilli</taxon>
        <taxon>Bacillales</taxon>
        <taxon>Anoxybacillaceae</taxon>
        <taxon>Parageobacillus</taxon>
    </lineage>
</organism>
<dbReference type="RefSeq" id="WP_062755238.1">
    <property type="nucleotide sequence ID" value="NZ_CP049703.1"/>
</dbReference>
<dbReference type="AlphaFoldDB" id="A0A6G9J518"/>
<name>A0A6G9J518_9BACL</name>
<proteinExistence type="predicted"/>
<dbReference type="Proteomes" id="UP000613002">
    <property type="component" value="Unassembled WGS sequence"/>
</dbReference>
<evidence type="ECO:0000313" key="1">
    <source>
        <dbReference type="EMBL" id="MBB3869494.1"/>
    </source>
</evidence>
<sequence>MAEKIYVNHLIDEQSLHRFHILLLSQHLSLRSNFLVFAVPCIISALAISFVQEKYSQRIIMDNNGKIIRSFS</sequence>